<name>A0ABP4TVL8_9ACTN</name>
<keyword evidence="2" id="KW-0560">Oxidoreductase</keyword>
<evidence type="ECO:0000313" key="4">
    <source>
        <dbReference type="Proteomes" id="UP001500280"/>
    </source>
</evidence>
<comment type="similarity">
    <text evidence="1 2">Belongs to the cytochrome P450 family.</text>
</comment>
<proteinExistence type="inferred from homology"/>
<dbReference type="Proteomes" id="UP001500280">
    <property type="component" value="Unassembled WGS sequence"/>
</dbReference>
<dbReference type="SUPFAM" id="SSF48264">
    <property type="entry name" value="Cytochrome P450"/>
    <property type="match status" value="1"/>
</dbReference>
<dbReference type="Gene3D" id="1.10.630.10">
    <property type="entry name" value="Cytochrome P450"/>
    <property type="match status" value="1"/>
</dbReference>
<dbReference type="PRINTS" id="PR00359">
    <property type="entry name" value="BP450"/>
</dbReference>
<dbReference type="InterPro" id="IPR002397">
    <property type="entry name" value="Cyt_P450_B"/>
</dbReference>
<protein>
    <submittedName>
        <fullName evidence="3">Cytochrome P450</fullName>
    </submittedName>
</protein>
<gene>
    <name evidence="3" type="ORF">GCM10009745_45430</name>
</gene>
<dbReference type="PANTHER" id="PTHR46696:SF1">
    <property type="entry name" value="CYTOCHROME P450 YJIB-RELATED"/>
    <property type="match status" value="1"/>
</dbReference>
<accession>A0ABP4TVL8</accession>
<dbReference type="EMBL" id="BAAANF010000016">
    <property type="protein sequence ID" value="GAA1694726.1"/>
    <property type="molecule type" value="Genomic_DNA"/>
</dbReference>
<evidence type="ECO:0000313" key="3">
    <source>
        <dbReference type="EMBL" id="GAA1694726.1"/>
    </source>
</evidence>
<dbReference type="InterPro" id="IPR001128">
    <property type="entry name" value="Cyt_P450"/>
</dbReference>
<comment type="caution">
    <text evidence="3">The sequence shown here is derived from an EMBL/GenBank/DDBJ whole genome shotgun (WGS) entry which is preliminary data.</text>
</comment>
<evidence type="ECO:0000256" key="2">
    <source>
        <dbReference type="RuleBase" id="RU000461"/>
    </source>
</evidence>
<keyword evidence="2" id="KW-0408">Iron</keyword>
<dbReference type="CDD" id="cd11030">
    <property type="entry name" value="CYP105-like"/>
    <property type="match status" value="1"/>
</dbReference>
<dbReference type="InterPro" id="IPR017972">
    <property type="entry name" value="Cyt_P450_CS"/>
</dbReference>
<sequence>MTENPTFPTERPTGCPFDPASGYAALRDRETPSKVSTPAGVDAWVFTRYDDVRTVLRDARLSSRSAPSEHVVVGAELDREVESGQILQVDGPAHRRLRRLLATEFAVKRMEAYRPRVAKLIDEHIDAMLVAGGPLDLVEAFALPIPSLVICELLGVPYADRAEFQARSAVLVSIDLDPEVTWQAMEELNQYMAGLVIAKQAKRDDDLLSRVITRGEELGEDLTIEELVTIGTTLLIAGHETTANMIALSTLALLREPGQLAALRDQPELAATAVEELLRYLSVVQFGLFRHVTGEIPAGPATLEAGDFLVAALSAANRDSSVFDNPDELDVTREGTAHVAFGFGPHQCLGQQLARVELQEVFSRLYTRIPTLRLAVPFDEIQFKDNTLVYGVQSLPVTW</sequence>
<dbReference type="InterPro" id="IPR036396">
    <property type="entry name" value="Cyt_P450_sf"/>
</dbReference>
<keyword evidence="4" id="KW-1185">Reference proteome</keyword>
<dbReference type="PANTHER" id="PTHR46696">
    <property type="entry name" value="P450, PUTATIVE (EUROFUNG)-RELATED"/>
    <property type="match status" value="1"/>
</dbReference>
<reference evidence="4" key="1">
    <citation type="journal article" date="2019" name="Int. J. Syst. Evol. Microbiol.">
        <title>The Global Catalogue of Microorganisms (GCM) 10K type strain sequencing project: providing services to taxonomists for standard genome sequencing and annotation.</title>
        <authorList>
            <consortium name="The Broad Institute Genomics Platform"/>
            <consortium name="The Broad Institute Genome Sequencing Center for Infectious Disease"/>
            <person name="Wu L."/>
            <person name="Ma J."/>
        </authorList>
    </citation>
    <scope>NUCLEOTIDE SEQUENCE [LARGE SCALE GENOMIC DNA]</scope>
    <source>
        <strain evidence="4">JCM 14307</strain>
    </source>
</reference>
<organism evidence="3 4">
    <name type="scientific">Kribbella yunnanensis</name>
    <dbReference type="NCBI Taxonomy" id="190194"/>
    <lineage>
        <taxon>Bacteria</taxon>
        <taxon>Bacillati</taxon>
        <taxon>Actinomycetota</taxon>
        <taxon>Actinomycetes</taxon>
        <taxon>Propionibacteriales</taxon>
        <taxon>Kribbellaceae</taxon>
        <taxon>Kribbella</taxon>
    </lineage>
</organism>
<dbReference type="RefSeq" id="WP_344155340.1">
    <property type="nucleotide sequence ID" value="NZ_BAAANF010000016.1"/>
</dbReference>
<keyword evidence="2" id="KW-0349">Heme</keyword>
<keyword evidence="2" id="KW-0479">Metal-binding</keyword>
<dbReference type="PRINTS" id="PR00385">
    <property type="entry name" value="P450"/>
</dbReference>
<evidence type="ECO:0000256" key="1">
    <source>
        <dbReference type="ARBA" id="ARBA00010617"/>
    </source>
</evidence>
<dbReference type="PROSITE" id="PS00086">
    <property type="entry name" value="CYTOCHROME_P450"/>
    <property type="match status" value="1"/>
</dbReference>
<keyword evidence="2" id="KW-0503">Monooxygenase</keyword>
<dbReference type="Pfam" id="PF00067">
    <property type="entry name" value="p450"/>
    <property type="match status" value="1"/>
</dbReference>